<gene>
    <name evidence="1" type="ORF">DFR58_10189</name>
</gene>
<sequence length="131" mass="13968">MENLYGKIGQTTPDNLIAGHEIPILTTGITLEKNQGTILRGTVLGTVTATGAAKLVDKSASDGTEKADCILTDNIDTGDGSEAENITAEAYITGVFNKNALIFGETDTAADHELRLRELGIYLKENIGWEE</sequence>
<name>A0A369BK91_9FIRM</name>
<reference evidence="1 2" key="1">
    <citation type="submission" date="2018-07" db="EMBL/GenBank/DDBJ databases">
        <title>Genomic Encyclopedia of Type Strains, Phase IV (KMG-IV): sequencing the most valuable type-strain genomes for metagenomic binning, comparative biology and taxonomic classification.</title>
        <authorList>
            <person name="Goeker M."/>
        </authorList>
    </citation>
    <scope>NUCLEOTIDE SEQUENCE [LARGE SCALE GENOMIC DNA]</scope>
    <source>
        <strain evidence="1 2">DSM 27016</strain>
    </source>
</reference>
<evidence type="ECO:0000313" key="1">
    <source>
        <dbReference type="EMBL" id="RCX20887.1"/>
    </source>
</evidence>
<evidence type="ECO:0000313" key="2">
    <source>
        <dbReference type="Proteomes" id="UP000253034"/>
    </source>
</evidence>
<dbReference type="Gene3D" id="2.40.300.10">
    <property type="entry name" value="Head decoration protein D"/>
    <property type="match status" value="1"/>
</dbReference>
<dbReference type="Proteomes" id="UP000253034">
    <property type="component" value="Unassembled WGS sequence"/>
</dbReference>
<accession>A0A369BK91</accession>
<dbReference type="EMBL" id="QPJT01000001">
    <property type="protein sequence ID" value="RCX20887.1"/>
    <property type="molecule type" value="Genomic_DNA"/>
</dbReference>
<dbReference type="AlphaFoldDB" id="A0A369BK91"/>
<proteinExistence type="predicted"/>
<organism evidence="1 2">
    <name type="scientific">Anaerobacterium chartisolvens</name>
    <dbReference type="NCBI Taxonomy" id="1297424"/>
    <lineage>
        <taxon>Bacteria</taxon>
        <taxon>Bacillati</taxon>
        <taxon>Bacillota</taxon>
        <taxon>Clostridia</taxon>
        <taxon>Eubacteriales</taxon>
        <taxon>Oscillospiraceae</taxon>
        <taxon>Anaerobacterium</taxon>
    </lineage>
</organism>
<dbReference type="Pfam" id="PF02924">
    <property type="entry name" value="HDPD"/>
    <property type="match status" value="1"/>
</dbReference>
<protein>
    <submittedName>
        <fullName evidence="1">Bacteriophage lambda head decoration protein D</fullName>
    </submittedName>
</protein>
<dbReference type="InterPro" id="IPR004195">
    <property type="entry name" value="Head_decoration_D"/>
</dbReference>
<dbReference type="RefSeq" id="WP_242987339.1">
    <property type="nucleotide sequence ID" value="NZ_QPJT01000001.1"/>
</dbReference>
<keyword evidence="2" id="KW-1185">Reference proteome</keyword>
<comment type="caution">
    <text evidence="1">The sequence shown here is derived from an EMBL/GenBank/DDBJ whole genome shotgun (WGS) entry which is preliminary data.</text>
</comment>